<proteinExistence type="predicted"/>
<evidence type="ECO:0000313" key="1">
    <source>
        <dbReference type="EMBL" id="KRY14412.1"/>
    </source>
</evidence>
<evidence type="ECO:0000313" key="2">
    <source>
        <dbReference type="Proteomes" id="UP000054783"/>
    </source>
</evidence>
<organism evidence="1 2">
    <name type="scientific">Trichinella patagoniensis</name>
    <dbReference type="NCBI Taxonomy" id="990121"/>
    <lineage>
        <taxon>Eukaryota</taxon>
        <taxon>Metazoa</taxon>
        <taxon>Ecdysozoa</taxon>
        <taxon>Nematoda</taxon>
        <taxon>Enoplea</taxon>
        <taxon>Dorylaimia</taxon>
        <taxon>Trichinellida</taxon>
        <taxon>Trichinellidae</taxon>
        <taxon>Trichinella</taxon>
    </lineage>
</organism>
<gene>
    <name evidence="1" type="ORF">T12_11388</name>
</gene>
<name>A0A0V0ZQ32_9BILA</name>
<comment type="caution">
    <text evidence="1">The sequence shown here is derived from an EMBL/GenBank/DDBJ whole genome shotgun (WGS) entry which is preliminary data.</text>
</comment>
<dbReference type="Proteomes" id="UP000054783">
    <property type="component" value="Unassembled WGS sequence"/>
</dbReference>
<protein>
    <submittedName>
        <fullName evidence="1">Uncharacterized protein</fullName>
    </submittedName>
</protein>
<reference evidence="1 2" key="1">
    <citation type="submission" date="2015-01" db="EMBL/GenBank/DDBJ databases">
        <title>Evolution of Trichinella species and genotypes.</title>
        <authorList>
            <person name="Korhonen P.K."/>
            <person name="Edoardo P."/>
            <person name="Giuseppe L.R."/>
            <person name="Gasser R.B."/>
        </authorList>
    </citation>
    <scope>NUCLEOTIDE SEQUENCE [LARGE SCALE GENOMIC DNA]</scope>
    <source>
        <strain evidence="1">ISS2496</strain>
    </source>
</reference>
<dbReference type="EMBL" id="JYDQ01000117">
    <property type="protein sequence ID" value="KRY14412.1"/>
    <property type="molecule type" value="Genomic_DNA"/>
</dbReference>
<keyword evidence="2" id="KW-1185">Reference proteome</keyword>
<accession>A0A0V0ZQ32</accession>
<sequence length="82" mass="9394">MRIHALTRKEGSANQLHSNSNYSYFICQSQHSKRPITTLRHMDPDSTRSVVTDNGSGVDLQEMMHHLQSFYLSLAVHDTKVH</sequence>
<dbReference type="AlphaFoldDB" id="A0A0V0ZQ32"/>